<dbReference type="OrthoDB" id="9794566at2"/>
<name>A0A4R6PZJ5_9FIRM</name>
<keyword evidence="3" id="KW-1185">Reference proteome</keyword>
<dbReference type="CDD" id="cd04301">
    <property type="entry name" value="NAT_SF"/>
    <property type="match status" value="1"/>
</dbReference>
<proteinExistence type="predicted"/>
<evidence type="ECO:0000313" key="3">
    <source>
        <dbReference type="Proteomes" id="UP000295500"/>
    </source>
</evidence>
<dbReference type="Gene3D" id="3.40.630.30">
    <property type="match status" value="1"/>
</dbReference>
<dbReference type="RefSeq" id="WP_133528812.1">
    <property type="nucleotide sequence ID" value="NZ_CALCQM010000023.1"/>
</dbReference>
<dbReference type="InterPro" id="IPR000182">
    <property type="entry name" value="GNAT_dom"/>
</dbReference>
<organism evidence="2 3">
    <name type="scientific">Aminicella lysinilytica</name>
    <dbReference type="NCBI Taxonomy" id="433323"/>
    <lineage>
        <taxon>Bacteria</taxon>
        <taxon>Bacillati</taxon>
        <taxon>Bacillota</taxon>
        <taxon>Clostridia</taxon>
        <taxon>Peptostreptococcales</taxon>
        <taxon>Anaerovoracaceae</taxon>
        <taxon>Aminicella</taxon>
    </lineage>
</organism>
<reference evidence="2 3" key="1">
    <citation type="submission" date="2019-03" db="EMBL/GenBank/DDBJ databases">
        <title>Genomic Encyclopedia of Type Strains, Phase IV (KMG-IV): sequencing the most valuable type-strain genomes for metagenomic binning, comparative biology and taxonomic classification.</title>
        <authorList>
            <person name="Goeker M."/>
        </authorList>
    </citation>
    <scope>NUCLEOTIDE SEQUENCE [LARGE SCALE GENOMIC DNA]</scope>
    <source>
        <strain evidence="2 3">DSM 28287</strain>
    </source>
</reference>
<dbReference type="PROSITE" id="PS51186">
    <property type="entry name" value="GNAT"/>
    <property type="match status" value="1"/>
</dbReference>
<dbReference type="GO" id="GO:0016747">
    <property type="term" value="F:acyltransferase activity, transferring groups other than amino-acyl groups"/>
    <property type="evidence" value="ECO:0007669"/>
    <property type="project" value="InterPro"/>
</dbReference>
<dbReference type="Proteomes" id="UP000295500">
    <property type="component" value="Unassembled WGS sequence"/>
</dbReference>
<dbReference type="SUPFAM" id="SSF55729">
    <property type="entry name" value="Acyl-CoA N-acyltransferases (Nat)"/>
    <property type="match status" value="1"/>
</dbReference>
<dbReference type="EMBL" id="SNXO01000026">
    <property type="protein sequence ID" value="TDP52410.1"/>
    <property type="molecule type" value="Genomic_DNA"/>
</dbReference>
<dbReference type="AlphaFoldDB" id="A0A4R6PZJ5"/>
<evidence type="ECO:0000313" key="2">
    <source>
        <dbReference type="EMBL" id="TDP52410.1"/>
    </source>
</evidence>
<sequence length="150" mass="17326">MSCRKWMRMEPTDEYERLVKFFVENQLEFDGDEEVDTDIVKCYKVTTGNDKLVGAVVLAKREGKYIIDGIAVNQESRKHRIGEIMLKKILEQVKEMGGTELYLVARAPEFFRKNGFTEVSADNAPNFFECKQCPQYMVSCHPEIMKTVIA</sequence>
<protein>
    <submittedName>
        <fullName evidence="2">Acetyltransferase (GNAT) family protein</fullName>
    </submittedName>
</protein>
<evidence type="ECO:0000259" key="1">
    <source>
        <dbReference type="PROSITE" id="PS51186"/>
    </source>
</evidence>
<dbReference type="InterPro" id="IPR016181">
    <property type="entry name" value="Acyl_CoA_acyltransferase"/>
</dbReference>
<comment type="caution">
    <text evidence="2">The sequence shown here is derived from an EMBL/GenBank/DDBJ whole genome shotgun (WGS) entry which is preliminary data.</text>
</comment>
<feature type="domain" description="N-acetyltransferase" evidence="1">
    <location>
        <begin position="1"/>
        <end position="134"/>
    </location>
</feature>
<dbReference type="Pfam" id="PF00583">
    <property type="entry name" value="Acetyltransf_1"/>
    <property type="match status" value="1"/>
</dbReference>
<keyword evidence="2" id="KW-0808">Transferase</keyword>
<gene>
    <name evidence="2" type="ORF">EV211_12616</name>
</gene>
<accession>A0A4R6PZJ5</accession>